<accession>A0ABU1J2J9</accession>
<evidence type="ECO:0008006" key="3">
    <source>
        <dbReference type="Google" id="ProtNLM"/>
    </source>
</evidence>
<dbReference type="Proteomes" id="UP001185028">
    <property type="component" value="Unassembled WGS sequence"/>
</dbReference>
<dbReference type="Pfam" id="PF10978">
    <property type="entry name" value="DUF2785"/>
    <property type="match status" value="1"/>
</dbReference>
<sequence>MNTKETLNKLKQDTTMIQHADIDSMLALMFAEIGSTDAELRDSIIYSLFSEMIVYQPLTIQQLHEIREKALSHEGMFYKIGERNTDSVFTRSFSVLLLPLLLERNNREYFLVEDQIQEIKQAILRYLSEEKDFRGYIAEKGWGHALAHISDAIESISEHRWTVLESSSILDRLKTILQSDDTILTNQEEERILIAIMPMIIHQLIDKSILEGWIQSLADFESTNDTAKDYVILHNTKTFLSALYFRLKKHPSLHTDTNLIENAFDQLKQRFYLS</sequence>
<dbReference type="InterPro" id="IPR021247">
    <property type="entry name" value="DUF2785"/>
</dbReference>
<organism evidence="1 2">
    <name type="scientific">Paenibacillus hunanensis</name>
    <dbReference type="NCBI Taxonomy" id="539262"/>
    <lineage>
        <taxon>Bacteria</taxon>
        <taxon>Bacillati</taxon>
        <taxon>Bacillota</taxon>
        <taxon>Bacilli</taxon>
        <taxon>Bacillales</taxon>
        <taxon>Paenibacillaceae</taxon>
        <taxon>Paenibacillus</taxon>
    </lineage>
</organism>
<reference evidence="1 2" key="1">
    <citation type="submission" date="2023-07" db="EMBL/GenBank/DDBJ databases">
        <title>Genomic Encyclopedia of Type Strains, Phase IV (KMG-IV): sequencing the most valuable type-strain genomes for metagenomic binning, comparative biology and taxonomic classification.</title>
        <authorList>
            <person name="Goeker M."/>
        </authorList>
    </citation>
    <scope>NUCLEOTIDE SEQUENCE [LARGE SCALE GENOMIC DNA]</scope>
    <source>
        <strain evidence="1 2">DSM 22170</strain>
    </source>
</reference>
<name>A0ABU1J2J9_9BACL</name>
<gene>
    <name evidence="1" type="ORF">JOC58_003657</name>
</gene>
<comment type="caution">
    <text evidence="1">The sequence shown here is derived from an EMBL/GenBank/DDBJ whole genome shotgun (WGS) entry which is preliminary data.</text>
</comment>
<evidence type="ECO:0000313" key="1">
    <source>
        <dbReference type="EMBL" id="MDR6245744.1"/>
    </source>
</evidence>
<proteinExistence type="predicted"/>
<evidence type="ECO:0000313" key="2">
    <source>
        <dbReference type="Proteomes" id="UP001185028"/>
    </source>
</evidence>
<keyword evidence="2" id="KW-1185">Reference proteome</keyword>
<dbReference type="EMBL" id="JAVDQH010000017">
    <property type="protein sequence ID" value="MDR6245744.1"/>
    <property type="molecule type" value="Genomic_DNA"/>
</dbReference>
<dbReference type="RefSeq" id="WP_188776385.1">
    <property type="nucleotide sequence ID" value="NZ_BMMB01000006.1"/>
</dbReference>
<protein>
    <recommendedName>
        <fullName evidence="3">DUF2785 domain-containing protein</fullName>
    </recommendedName>
</protein>